<evidence type="ECO:0000313" key="11">
    <source>
        <dbReference type="EMBL" id="CUE69625.1"/>
    </source>
</evidence>
<evidence type="ECO:0000256" key="1">
    <source>
        <dbReference type="ARBA" id="ARBA00004395"/>
    </source>
</evidence>
<feature type="compositionally biased region" description="Low complexity" evidence="9">
    <location>
        <begin position="143"/>
        <end position="167"/>
    </location>
</feature>
<dbReference type="InterPro" id="IPR048680">
    <property type="entry name" value="COG4_N"/>
</dbReference>
<dbReference type="GO" id="GO:0015031">
    <property type="term" value="P:protein transport"/>
    <property type="evidence" value="ECO:0007669"/>
    <property type="project" value="UniProtKB-KW"/>
</dbReference>
<dbReference type="OrthoDB" id="47059at2759"/>
<gene>
    <name evidence="11" type="ORF">BSAL_52120</name>
</gene>
<dbReference type="InterPro" id="IPR048684">
    <property type="entry name" value="COG4_C"/>
</dbReference>
<dbReference type="Pfam" id="PF08318">
    <property type="entry name" value="COG4_m"/>
    <property type="match status" value="1"/>
</dbReference>
<keyword evidence="5" id="KW-0653">Protein transport</keyword>
<keyword evidence="4" id="KW-0813">Transport</keyword>
<dbReference type="InterPro" id="IPR013167">
    <property type="entry name" value="COG4_M"/>
</dbReference>
<comment type="similarity">
    <text evidence="2">Belongs to the COG4 family.</text>
</comment>
<evidence type="ECO:0000256" key="9">
    <source>
        <dbReference type="SAM" id="MobiDB-lite"/>
    </source>
</evidence>
<sequence length="868" mass="94970">MKRIASIEQRCHQHILAAHDASTLRDEVLSHAAKRIAEEDETSSAMDAIEATRLHQLLKMKEQATATTRSLGGTAVLAERASKQVKQLDFLLSRVTRTREIANARQQQNINLQRISGAIEANDLELATECVQRYEEARKLLGSSTSSSPSSSSTTQAARTAATPSSPTEDEDASVVHVDHDSIMDSARTEVAKMVRSHLTTSVSMNDKLKIVKLTAMLNALGFKDEACDSYITWVCDHTIAQLKTMVSRELRNMDDPTAPGMSHLTLVSNALDHVVAAMEQEQQQVTEVFGSEGHLKLLQLLHSRCTHHCIPVVKDFLEKRRVLAMPRSKSSNAATTGGRMMSPETKTSSHSTTSNLQGASPAVAAVVDPRRIDECLEDISHLVSCCSLYMEYIEVEMATAAGAAAEAAHHASPQPTAASADSRGAKNKGVVASVDGPARRAQLLALATRDNALFDTIQELLSIYIPMQSEYFDAAFQQAVKLQHSLLKPKHSDPMGNAGAGSAAGGTTFMGALTSLYGNSDNADEGEGGEDFGLHNGGPSLPTISLVDDVFYFVRIAIHRAAGTKSTSILSAVIIAVVELVQNRLMSEVSSHIQSHLKKAGAAASSSTSASANAVDTLDMHHHHHANIPVKALAWLCSATQCQSYTMKIGEELHRLVLGNFPQPGELIRFGEQRHDLDLAAKAIGDNIADWLERIAAIMAQGWLHRPCERFAATSYAVTEAQYYHFDLADPWANSAVMGWGHSLDYLSRCITVEAVREQLIVDICSRIVKFLEEIIFKKKYSAYGALQLDKDIRTIRQFFIERTERPVREIFARLHMVTHMLLVDRPHEARSLFSGTDNTRPSEEDIRRILSLRTEFDANSIAGITA</sequence>
<feature type="region of interest" description="Disordered" evidence="9">
    <location>
        <begin position="328"/>
        <end position="358"/>
    </location>
</feature>
<dbReference type="Pfam" id="PF20662">
    <property type="entry name" value="COG4_C"/>
    <property type="match status" value="1"/>
</dbReference>
<comment type="subcellular location">
    <subcellularLocation>
        <location evidence="1">Golgi apparatus membrane</location>
        <topology evidence="1">Peripheral membrane protein</topology>
    </subcellularLocation>
</comment>
<evidence type="ECO:0000313" key="12">
    <source>
        <dbReference type="Proteomes" id="UP000051952"/>
    </source>
</evidence>
<accession>A0A0S4IPR3</accession>
<dbReference type="SMART" id="SM00762">
    <property type="entry name" value="Cog4"/>
    <property type="match status" value="1"/>
</dbReference>
<feature type="compositionally biased region" description="Polar residues" evidence="9">
    <location>
        <begin position="345"/>
        <end position="358"/>
    </location>
</feature>
<name>A0A0S4IPR3_BODSA</name>
<dbReference type="EMBL" id="CYKH01000078">
    <property type="protein sequence ID" value="CUE69625.1"/>
    <property type="molecule type" value="Genomic_DNA"/>
</dbReference>
<dbReference type="AlphaFoldDB" id="A0A0S4IPR3"/>
<proteinExistence type="inferred from homology"/>
<feature type="domain" description="COG4 transport protein middle alpha-helical bundle" evidence="10">
    <location>
        <begin position="184"/>
        <end position="595"/>
    </location>
</feature>
<evidence type="ECO:0000256" key="2">
    <source>
        <dbReference type="ARBA" id="ARBA00009215"/>
    </source>
</evidence>
<protein>
    <recommendedName>
        <fullName evidence="3">Conserved oligomeric Golgi complex subunit 4</fullName>
    </recommendedName>
    <alternativeName>
        <fullName evidence="8">Component of oligomeric Golgi complex 4</fullName>
    </alternativeName>
</protein>
<dbReference type="Gene3D" id="1.20.58.1970">
    <property type="match status" value="1"/>
</dbReference>
<evidence type="ECO:0000259" key="10">
    <source>
        <dbReference type="SMART" id="SM00762"/>
    </source>
</evidence>
<dbReference type="VEuPathDB" id="TriTrypDB:BSAL_52120"/>
<dbReference type="InterPro" id="IPR048682">
    <property type="entry name" value="COG4"/>
</dbReference>
<evidence type="ECO:0000256" key="4">
    <source>
        <dbReference type="ARBA" id="ARBA00022448"/>
    </source>
</evidence>
<dbReference type="OMA" id="YHYELND"/>
<evidence type="ECO:0000256" key="3">
    <source>
        <dbReference type="ARBA" id="ARBA00020975"/>
    </source>
</evidence>
<organism evidence="11 12">
    <name type="scientific">Bodo saltans</name>
    <name type="common">Flagellated protozoan</name>
    <dbReference type="NCBI Taxonomy" id="75058"/>
    <lineage>
        <taxon>Eukaryota</taxon>
        <taxon>Discoba</taxon>
        <taxon>Euglenozoa</taxon>
        <taxon>Kinetoplastea</taxon>
        <taxon>Metakinetoplastina</taxon>
        <taxon>Eubodonida</taxon>
        <taxon>Bodonidae</taxon>
        <taxon>Bodo</taxon>
    </lineage>
</organism>
<evidence type="ECO:0000256" key="7">
    <source>
        <dbReference type="ARBA" id="ARBA00023136"/>
    </source>
</evidence>
<evidence type="ECO:0000256" key="8">
    <source>
        <dbReference type="ARBA" id="ARBA00031340"/>
    </source>
</evidence>
<dbReference type="Pfam" id="PF20663">
    <property type="entry name" value="COG4_N"/>
    <property type="match status" value="1"/>
</dbReference>
<dbReference type="GO" id="GO:0000139">
    <property type="term" value="C:Golgi membrane"/>
    <property type="evidence" value="ECO:0007669"/>
    <property type="project" value="UniProtKB-SubCell"/>
</dbReference>
<dbReference type="Proteomes" id="UP000051952">
    <property type="component" value="Unassembled WGS sequence"/>
</dbReference>
<keyword evidence="7" id="KW-0472">Membrane</keyword>
<dbReference type="PANTHER" id="PTHR24016:SF0">
    <property type="entry name" value="CONSERVED OLIGOMERIC GOLGI COMPLEX SUBUNIT 4"/>
    <property type="match status" value="1"/>
</dbReference>
<reference evidence="12" key="1">
    <citation type="submission" date="2015-09" db="EMBL/GenBank/DDBJ databases">
        <authorList>
            <consortium name="Pathogen Informatics"/>
        </authorList>
    </citation>
    <scope>NUCLEOTIDE SEQUENCE [LARGE SCALE GENOMIC DNA]</scope>
    <source>
        <strain evidence="12">Lake Konstanz</strain>
    </source>
</reference>
<evidence type="ECO:0000256" key="6">
    <source>
        <dbReference type="ARBA" id="ARBA00023034"/>
    </source>
</evidence>
<evidence type="ECO:0000256" key="5">
    <source>
        <dbReference type="ARBA" id="ARBA00022927"/>
    </source>
</evidence>
<feature type="region of interest" description="Disordered" evidence="9">
    <location>
        <begin position="141"/>
        <end position="175"/>
    </location>
</feature>
<keyword evidence="6" id="KW-0333">Golgi apparatus</keyword>
<dbReference type="PANTHER" id="PTHR24016">
    <property type="entry name" value="CONSERVED OLIGOMERIC GOLGI COMPLEX SUBUNIT 4"/>
    <property type="match status" value="1"/>
</dbReference>
<keyword evidence="12" id="KW-1185">Reference proteome</keyword>